<dbReference type="EMBL" id="JAPMOS010000491">
    <property type="protein sequence ID" value="KAJ4452484.1"/>
    <property type="molecule type" value="Genomic_DNA"/>
</dbReference>
<reference evidence="1" key="1">
    <citation type="journal article" date="2022" name="bioRxiv">
        <title>Genomics of Preaxostyla Flagellates Illuminates Evolutionary Transitions and the Path Towards Mitochondrial Loss.</title>
        <authorList>
            <person name="Novak L.V.F."/>
            <person name="Treitli S.C."/>
            <person name="Pyrih J."/>
            <person name="Halakuc P."/>
            <person name="Pipaliya S.V."/>
            <person name="Vacek V."/>
            <person name="Brzon O."/>
            <person name="Soukal P."/>
            <person name="Eme L."/>
            <person name="Dacks J.B."/>
            <person name="Karnkowska A."/>
            <person name="Elias M."/>
            <person name="Hampl V."/>
        </authorList>
    </citation>
    <scope>NUCLEOTIDE SEQUENCE</scope>
    <source>
        <strain evidence="1">RCP-MX</strain>
    </source>
</reference>
<organism evidence="1 2">
    <name type="scientific">Paratrimastix pyriformis</name>
    <dbReference type="NCBI Taxonomy" id="342808"/>
    <lineage>
        <taxon>Eukaryota</taxon>
        <taxon>Metamonada</taxon>
        <taxon>Preaxostyla</taxon>
        <taxon>Paratrimastigidae</taxon>
        <taxon>Paratrimastix</taxon>
    </lineage>
</organism>
<comment type="caution">
    <text evidence="1">The sequence shown here is derived from an EMBL/GenBank/DDBJ whole genome shotgun (WGS) entry which is preliminary data.</text>
</comment>
<protein>
    <submittedName>
        <fullName evidence="1">Uncharacterized protein</fullName>
    </submittedName>
</protein>
<evidence type="ECO:0000313" key="2">
    <source>
        <dbReference type="Proteomes" id="UP001141327"/>
    </source>
</evidence>
<dbReference type="Proteomes" id="UP001141327">
    <property type="component" value="Unassembled WGS sequence"/>
</dbReference>
<evidence type="ECO:0000313" key="1">
    <source>
        <dbReference type="EMBL" id="KAJ4452484.1"/>
    </source>
</evidence>
<accession>A0ABQ8U0F2</accession>
<keyword evidence="2" id="KW-1185">Reference proteome</keyword>
<proteinExistence type="predicted"/>
<name>A0ABQ8U0F2_9EUKA</name>
<gene>
    <name evidence="1" type="ORF">PAPYR_13348</name>
</gene>
<sequence length="103" mass="11250">MSVIQSSKAPTKQAELASVISALKRSAFQFGEALGQLECPIIHIKGHSHIFSCYDLGATHVSPQILAFYTQLDPASVEMFDTVAADTQMGPILRDLSLRKMNE</sequence>